<protein>
    <submittedName>
        <fullName evidence="5">Lytic transglycosylase</fullName>
    </submittedName>
</protein>
<dbReference type="Gene3D" id="1.10.530.10">
    <property type="match status" value="1"/>
</dbReference>
<comment type="similarity">
    <text evidence="2">Belongs to the virb1 family.</text>
</comment>
<organism evidence="5 6">
    <name type="scientific">Hyphomicrobium denitrificans 1NES1</name>
    <dbReference type="NCBI Taxonomy" id="670307"/>
    <lineage>
        <taxon>Bacteria</taxon>
        <taxon>Pseudomonadati</taxon>
        <taxon>Pseudomonadota</taxon>
        <taxon>Alphaproteobacteria</taxon>
        <taxon>Hyphomicrobiales</taxon>
        <taxon>Hyphomicrobiaceae</taxon>
        <taxon>Hyphomicrobium</taxon>
    </lineage>
</organism>
<dbReference type="KEGG" id="hdt:HYPDE_27523"/>
<dbReference type="Proteomes" id="UP000005952">
    <property type="component" value="Chromosome"/>
</dbReference>
<comment type="similarity">
    <text evidence="1">Belongs to the transglycosylase Slt family.</text>
</comment>
<evidence type="ECO:0000259" key="4">
    <source>
        <dbReference type="Pfam" id="PF01464"/>
    </source>
</evidence>
<gene>
    <name evidence="5" type="ORF">HYPDE_27523</name>
</gene>
<dbReference type="SUPFAM" id="SSF53955">
    <property type="entry name" value="Lysozyme-like"/>
    <property type="match status" value="1"/>
</dbReference>
<sequence length="279" mass="29723">MPRPSSHSAGIQSSGACVPSFFPAIAAHPAHRSGSHHARRFRRHLHVAVALVLFAAHDIANAQTVPAAQSTVPSKSDRIERFVAEAALRFGIPASWIKTIMQAESRSDVRAVSPKGAMGLMQIMPQTWADLRSRYGLGADPFDPHDNILAGSGYLRELHDRYGAAGFLAAYNAGPGRYEDYLASGRPLPVETQAYVAALAPLLRDDGSAPANVITAIIRSWTSSPLFPMRANDGSSASAVSSGDIGKRRSMPRPATDWTGLAPSSVGLFAPLSAHEPRL</sequence>
<dbReference type="AlphaFoldDB" id="N0B133"/>
<name>N0B133_9HYPH</name>
<dbReference type="PANTHER" id="PTHR37423">
    <property type="entry name" value="SOLUBLE LYTIC MUREIN TRANSGLYCOSYLASE-RELATED"/>
    <property type="match status" value="1"/>
</dbReference>
<dbReference type="CDD" id="cd00254">
    <property type="entry name" value="LT-like"/>
    <property type="match status" value="1"/>
</dbReference>
<dbReference type="RefSeq" id="WP_015597221.1">
    <property type="nucleotide sequence ID" value="NC_021172.1"/>
</dbReference>
<accession>N0B133</accession>
<feature type="region of interest" description="Disordered" evidence="3">
    <location>
        <begin position="232"/>
        <end position="259"/>
    </location>
</feature>
<keyword evidence="6" id="KW-1185">Reference proteome</keyword>
<evidence type="ECO:0000313" key="5">
    <source>
        <dbReference type="EMBL" id="AGK57184.1"/>
    </source>
</evidence>
<evidence type="ECO:0000256" key="3">
    <source>
        <dbReference type="SAM" id="MobiDB-lite"/>
    </source>
</evidence>
<dbReference type="InterPro" id="IPR008258">
    <property type="entry name" value="Transglycosylase_SLT_dom_1"/>
</dbReference>
<dbReference type="OrthoDB" id="9815002at2"/>
<dbReference type="HOGENOM" id="CLU_077897_0_0_5"/>
<evidence type="ECO:0000256" key="2">
    <source>
        <dbReference type="ARBA" id="ARBA00009387"/>
    </source>
</evidence>
<evidence type="ECO:0000256" key="1">
    <source>
        <dbReference type="ARBA" id="ARBA00007734"/>
    </source>
</evidence>
<feature type="domain" description="Transglycosylase SLT" evidence="4">
    <location>
        <begin position="83"/>
        <end position="183"/>
    </location>
</feature>
<dbReference type="EMBL" id="CP005587">
    <property type="protein sequence ID" value="AGK57184.1"/>
    <property type="molecule type" value="Genomic_DNA"/>
</dbReference>
<reference evidence="5 6" key="1">
    <citation type="journal article" date="2013" name="Genome Announc.">
        <title>Genome sequences for three denitrifying bacterial strains isolated from a uranium- and nitrate-contaminated subsurface environment.</title>
        <authorList>
            <person name="Venkatramanan R."/>
            <person name="Prakash O."/>
            <person name="Woyke T."/>
            <person name="Chain P."/>
            <person name="Goodwin L.A."/>
            <person name="Watson D."/>
            <person name="Brooks S."/>
            <person name="Kostka J.E."/>
            <person name="Green S.J."/>
        </authorList>
    </citation>
    <scope>NUCLEOTIDE SEQUENCE [LARGE SCALE GENOMIC DNA]</scope>
    <source>
        <strain evidence="5 6">1NES1</strain>
    </source>
</reference>
<dbReference type="PANTHER" id="PTHR37423:SF2">
    <property type="entry name" value="MEMBRANE-BOUND LYTIC MUREIN TRANSGLYCOSYLASE C"/>
    <property type="match status" value="1"/>
</dbReference>
<dbReference type="InterPro" id="IPR023346">
    <property type="entry name" value="Lysozyme-like_dom_sf"/>
</dbReference>
<evidence type="ECO:0000313" key="6">
    <source>
        <dbReference type="Proteomes" id="UP000005952"/>
    </source>
</evidence>
<dbReference type="PROSITE" id="PS51257">
    <property type="entry name" value="PROKAR_LIPOPROTEIN"/>
    <property type="match status" value="1"/>
</dbReference>
<proteinExistence type="inferred from homology"/>
<feature type="compositionally biased region" description="Low complexity" evidence="3">
    <location>
        <begin position="233"/>
        <end position="244"/>
    </location>
</feature>
<dbReference type="Pfam" id="PF01464">
    <property type="entry name" value="SLT"/>
    <property type="match status" value="1"/>
</dbReference>
<dbReference type="eggNOG" id="COG0741">
    <property type="taxonomic scope" value="Bacteria"/>
</dbReference>
<dbReference type="STRING" id="670307.HYPDE_27523"/>